<evidence type="ECO:0000259" key="2">
    <source>
        <dbReference type="Pfam" id="PF08241"/>
    </source>
</evidence>
<evidence type="ECO:0000313" key="3">
    <source>
        <dbReference type="EMBL" id="CAA9590788.1"/>
    </source>
</evidence>
<keyword evidence="1" id="KW-0812">Transmembrane</keyword>
<gene>
    <name evidence="3" type="ORF">AVDCRST_MAG81-5258</name>
</gene>
<dbReference type="AlphaFoldDB" id="A0A6N3IPK5"/>
<protein>
    <submittedName>
        <fullName evidence="3">SAM-dependent methyltransferase</fullName>
    </submittedName>
</protein>
<reference evidence="3" key="1">
    <citation type="submission" date="2020-02" db="EMBL/GenBank/DDBJ databases">
        <authorList>
            <person name="Meier V. D."/>
        </authorList>
    </citation>
    <scope>NUCLEOTIDE SEQUENCE</scope>
    <source>
        <strain evidence="3">AVDCRST_MAG81</strain>
    </source>
</reference>
<sequence>MEWTFGWWQVSVQRVYPTTTELSKTYNQAANWWHQHLRLLGYSHAYRELWQSLKNTNLLPHSKDSLTICDCGIGTAAFSLAFAQTINPATEITGVDISSEMLNTAHRLLNQAKIRHQICQSDVKILPLADESFDAVISAHMLEHLADPTQGLREMVRILRPGAPLILVVTCSALPGWFIQWHWGNRCFNRKELFSLMHEAGLIRLQFVLFPIGLAHLTSFACIGFRRDACF</sequence>
<keyword evidence="1" id="KW-0472">Membrane</keyword>
<dbReference type="InterPro" id="IPR029063">
    <property type="entry name" value="SAM-dependent_MTases_sf"/>
</dbReference>
<dbReference type="Gene3D" id="3.40.50.150">
    <property type="entry name" value="Vaccinia Virus protein VP39"/>
    <property type="match status" value="1"/>
</dbReference>
<dbReference type="GO" id="GO:0032259">
    <property type="term" value="P:methylation"/>
    <property type="evidence" value="ECO:0007669"/>
    <property type="project" value="UniProtKB-KW"/>
</dbReference>
<dbReference type="Pfam" id="PF08241">
    <property type="entry name" value="Methyltransf_11"/>
    <property type="match status" value="1"/>
</dbReference>
<evidence type="ECO:0000256" key="1">
    <source>
        <dbReference type="SAM" id="Phobius"/>
    </source>
</evidence>
<dbReference type="PANTHER" id="PTHR43591">
    <property type="entry name" value="METHYLTRANSFERASE"/>
    <property type="match status" value="1"/>
</dbReference>
<dbReference type="CDD" id="cd02440">
    <property type="entry name" value="AdoMet_MTases"/>
    <property type="match status" value="1"/>
</dbReference>
<feature type="domain" description="Methyltransferase type 11" evidence="2">
    <location>
        <begin position="70"/>
        <end position="166"/>
    </location>
</feature>
<dbReference type="SUPFAM" id="SSF53335">
    <property type="entry name" value="S-adenosyl-L-methionine-dependent methyltransferases"/>
    <property type="match status" value="1"/>
</dbReference>
<dbReference type="GO" id="GO:0008757">
    <property type="term" value="F:S-adenosylmethionine-dependent methyltransferase activity"/>
    <property type="evidence" value="ECO:0007669"/>
    <property type="project" value="InterPro"/>
</dbReference>
<feature type="transmembrane region" description="Helical" evidence="1">
    <location>
        <begin position="163"/>
        <end position="183"/>
    </location>
</feature>
<keyword evidence="3" id="KW-0808">Transferase</keyword>
<organism evidence="3">
    <name type="scientific">uncultured Synechococcales cyanobacterium</name>
    <dbReference type="NCBI Taxonomy" id="1936017"/>
    <lineage>
        <taxon>Bacteria</taxon>
        <taxon>Bacillati</taxon>
        <taxon>Cyanobacteriota</taxon>
        <taxon>Cyanophyceae</taxon>
        <taxon>Synechococcales</taxon>
        <taxon>environmental samples</taxon>
    </lineage>
</organism>
<accession>A0A6N3IPK5</accession>
<dbReference type="PANTHER" id="PTHR43591:SF24">
    <property type="entry name" value="2-METHOXY-6-POLYPRENYL-1,4-BENZOQUINOL METHYLASE, MITOCHONDRIAL"/>
    <property type="match status" value="1"/>
</dbReference>
<dbReference type="InterPro" id="IPR013216">
    <property type="entry name" value="Methyltransf_11"/>
</dbReference>
<proteinExistence type="predicted"/>
<dbReference type="EMBL" id="CADCWO010000272">
    <property type="protein sequence ID" value="CAA9590788.1"/>
    <property type="molecule type" value="Genomic_DNA"/>
</dbReference>
<name>A0A6N3IPK5_9CYAN</name>
<keyword evidence="1" id="KW-1133">Transmembrane helix</keyword>
<feature type="transmembrane region" description="Helical" evidence="1">
    <location>
        <begin position="203"/>
        <end position="225"/>
    </location>
</feature>
<keyword evidence="3" id="KW-0489">Methyltransferase</keyword>